<dbReference type="NCBIfam" id="TIGR00254">
    <property type="entry name" value="GGDEF"/>
    <property type="match status" value="1"/>
</dbReference>
<reference evidence="5" key="2">
    <citation type="submission" date="2020-09" db="EMBL/GenBank/DDBJ databases">
        <authorList>
            <person name="Sun Q."/>
            <person name="Kim S."/>
        </authorList>
    </citation>
    <scope>NUCLEOTIDE SEQUENCE</scope>
    <source>
        <strain evidence="5">KCTC 22169</strain>
    </source>
</reference>
<dbReference type="EMBL" id="BMXR01000011">
    <property type="protein sequence ID" value="GGX67454.1"/>
    <property type="molecule type" value="Genomic_DNA"/>
</dbReference>
<dbReference type="PANTHER" id="PTHR44757:SF2">
    <property type="entry name" value="BIOFILM ARCHITECTURE MAINTENANCE PROTEIN MBAA"/>
    <property type="match status" value="1"/>
</dbReference>
<dbReference type="Gene3D" id="3.20.20.450">
    <property type="entry name" value="EAL domain"/>
    <property type="match status" value="1"/>
</dbReference>
<dbReference type="InterPro" id="IPR035965">
    <property type="entry name" value="PAS-like_dom_sf"/>
</dbReference>
<dbReference type="SMART" id="SM00267">
    <property type="entry name" value="GGDEF"/>
    <property type="match status" value="1"/>
</dbReference>
<evidence type="ECO:0000313" key="5">
    <source>
        <dbReference type="EMBL" id="GGX67454.1"/>
    </source>
</evidence>
<dbReference type="InterPro" id="IPR000160">
    <property type="entry name" value="GGDEF_dom"/>
</dbReference>
<evidence type="ECO:0000259" key="2">
    <source>
        <dbReference type="PROSITE" id="PS50112"/>
    </source>
</evidence>
<dbReference type="SMART" id="SM00052">
    <property type="entry name" value="EAL"/>
    <property type="match status" value="1"/>
</dbReference>
<accession>A0A918KL02</accession>
<dbReference type="Pfam" id="PF00563">
    <property type="entry name" value="EAL"/>
    <property type="match status" value="1"/>
</dbReference>
<evidence type="ECO:0000256" key="1">
    <source>
        <dbReference type="ARBA" id="ARBA00001946"/>
    </source>
</evidence>
<dbReference type="NCBIfam" id="TIGR00229">
    <property type="entry name" value="sensory_box"/>
    <property type="match status" value="1"/>
</dbReference>
<dbReference type="InterPro" id="IPR029787">
    <property type="entry name" value="Nucleotide_cyclase"/>
</dbReference>
<dbReference type="SUPFAM" id="SSF55785">
    <property type="entry name" value="PYP-like sensor domain (PAS domain)"/>
    <property type="match status" value="1"/>
</dbReference>
<feature type="domain" description="GGDEF" evidence="4">
    <location>
        <begin position="161"/>
        <end position="293"/>
    </location>
</feature>
<dbReference type="PROSITE" id="PS50887">
    <property type="entry name" value="GGDEF"/>
    <property type="match status" value="1"/>
</dbReference>
<dbReference type="InterPro" id="IPR043128">
    <property type="entry name" value="Rev_trsase/Diguanyl_cyclase"/>
</dbReference>
<comment type="caution">
    <text evidence="5">The sequence shown here is derived from an EMBL/GenBank/DDBJ whole genome shotgun (WGS) entry which is preliminary data.</text>
</comment>
<dbReference type="PROSITE" id="PS50112">
    <property type="entry name" value="PAS"/>
    <property type="match status" value="1"/>
</dbReference>
<evidence type="ECO:0000313" key="6">
    <source>
        <dbReference type="Proteomes" id="UP000626148"/>
    </source>
</evidence>
<dbReference type="AlphaFoldDB" id="A0A918KL02"/>
<dbReference type="SUPFAM" id="SSF55073">
    <property type="entry name" value="Nucleotide cyclase"/>
    <property type="match status" value="1"/>
</dbReference>
<dbReference type="Gene3D" id="3.30.70.270">
    <property type="match status" value="1"/>
</dbReference>
<name>A0A918KL02_9GAMM</name>
<evidence type="ECO:0000259" key="3">
    <source>
        <dbReference type="PROSITE" id="PS50883"/>
    </source>
</evidence>
<dbReference type="SMART" id="SM00091">
    <property type="entry name" value="PAS"/>
    <property type="match status" value="1"/>
</dbReference>
<keyword evidence="6" id="KW-1185">Reference proteome</keyword>
<dbReference type="PANTHER" id="PTHR44757">
    <property type="entry name" value="DIGUANYLATE CYCLASE DGCP"/>
    <property type="match status" value="1"/>
</dbReference>
<comment type="cofactor">
    <cofactor evidence="1">
        <name>Mg(2+)</name>
        <dbReference type="ChEBI" id="CHEBI:18420"/>
    </cofactor>
</comment>
<dbReference type="CDD" id="cd01949">
    <property type="entry name" value="GGDEF"/>
    <property type="match status" value="1"/>
</dbReference>
<dbReference type="InterPro" id="IPR001633">
    <property type="entry name" value="EAL_dom"/>
</dbReference>
<protein>
    <recommendedName>
        <fullName evidence="7">PAS domain S-box-containing protein/diguanylate cyclase (GGDEF) domain-containing protein</fullName>
    </recommendedName>
</protein>
<dbReference type="InterPro" id="IPR052155">
    <property type="entry name" value="Biofilm_reg_signaling"/>
</dbReference>
<dbReference type="GO" id="GO:0003824">
    <property type="term" value="F:catalytic activity"/>
    <property type="evidence" value="ECO:0007669"/>
    <property type="project" value="UniProtKB-ARBA"/>
</dbReference>
<dbReference type="Proteomes" id="UP000626148">
    <property type="component" value="Unassembled WGS sequence"/>
</dbReference>
<dbReference type="CDD" id="cd01948">
    <property type="entry name" value="EAL"/>
    <property type="match status" value="1"/>
</dbReference>
<dbReference type="PROSITE" id="PS50883">
    <property type="entry name" value="EAL"/>
    <property type="match status" value="1"/>
</dbReference>
<dbReference type="SUPFAM" id="SSF141868">
    <property type="entry name" value="EAL domain-like"/>
    <property type="match status" value="1"/>
</dbReference>
<dbReference type="Pfam" id="PF13426">
    <property type="entry name" value="PAS_9"/>
    <property type="match status" value="1"/>
</dbReference>
<sequence length="567" mass="64902">MLVQPQHSDFRALVEHNPKAVMMASDEPRILYVNKAFERITGYAEDEVLGHKPSILSSGLHGKSFYQAMWQELRTRQHWEGMIWNRRRNGELYPQWLTIYPLESTDEPMYAGVFTDVGDAQHIREKVTSLAYYDVLTQLPNRYLFQEFLNTRVWQEETHGRPFSLLFIDLDFFKEINDLHGHAVGDDLLQRASQRLRAALRDDDLIARLSGDEFAAIVELTDPEAVQRLCLWIIDTLKEPFRIEGHDLWVSASIGSASFPDHARTSRDLLQHADQAMYAAKSAGRSCYRVYEPAWSHEIQTRQRRVETLQQALQHGFVGFHVEYQPLYMLGTGEVAGLEALLRWHHPELGAIPPTEFISLAESRGWIDQVSEGLIDTILADLSTTTVAPAMGIRLAVNLSALEFTDDRLRSRLMRLKERLDPMGWELEIEITESQLMNLSPIVLEYLSALRAQGIRIAIDDFGTGYSSLAYLHRLPVDTLKIDRSFVFDMHEDRNGTIVTAILAMAHALGLEVVGEGIEHSEQRRRLAEQGCDYGQGFGLARPDRWSDRLFRPIDATQYPDSKFRSH</sequence>
<dbReference type="Gene3D" id="3.30.450.20">
    <property type="entry name" value="PAS domain"/>
    <property type="match status" value="1"/>
</dbReference>
<dbReference type="InterPro" id="IPR000014">
    <property type="entry name" value="PAS"/>
</dbReference>
<evidence type="ECO:0000259" key="4">
    <source>
        <dbReference type="PROSITE" id="PS50887"/>
    </source>
</evidence>
<organism evidence="5 6">
    <name type="scientific">Saccharospirillum salsuginis</name>
    <dbReference type="NCBI Taxonomy" id="418750"/>
    <lineage>
        <taxon>Bacteria</taxon>
        <taxon>Pseudomonadati</taxon>
        <taxon>Pseudomonadota</taxon>
        <taxon>Gammaproteobacteria</taxon>
        <taxon>Oceanospirillales</taxon>
        <taxon>Saccharospirillaceae</taxon>
        <taxon>Saccharospirillum</taxon>
    </lineage>
</organism>
<dbReference type="RefSeq" id="WP_189611850.1">
    <property type="nucleotide sequence ID" value="NZ_BMXR01000011.1"/>
</dbReference>
<feature type="domain" description="PAS" evidence="2">
    <location>
        <begin position="6"/>
        <end position="50"/>
    </location>
</feature>
<gene>
    <name evidence="5" type="ORF">GCM10007392_38830</name>
</gene>
<dbReference type="FunFam" id="3.30.70.270:FF:000001">
    <property type="entry name" value="Diguanylate cyclase domain protein"/>
    <property type="match status" value="1"/>
</dbReference>
<feature type="domain" description="EAL" evidence="3">
    <location>
        <begin position="302"/>
        <end position="557"/>
    </location>
</feature>
<dbReference type="InterPro" id="IPR035919">
    <property type="entry name" value="EAL_sf"/>
</dbReference>
<reference evidence="5" key="1">
    <citation type="journal article" date="2014" name="Int. J. Syst. Evol. Microbiol.">
        <title>Complete genome sequence of Corynebacterium casei LMG S-19264T (=DSM 44701T), isolated from a smear-ripened cheese.</title>
        <authorList>
            <consortium name="US DOE Joint Genome Institute (JGI-PGF)"/>
            <person name="Walter F."/>
            <person name="Albersmeier A."/>
            <person name="Kalinowski J."/>
            <person name="Ruckert C."/>
        </authorList>
    </citation>
    <scope>NUCLEOTIDE SEQUENCE</scope>
    <source>
        <strain evidence="5">KCTC 22169</strain>
    </source>
</reference>
<dbReference type="CDD" id="cd00130">
    <property type="entry name" value="PAS"/>
    <property type="match status" value="1"/>
</dbReference>
<proteinExistence type="predicted"/>
<evidence type="ECO:0008006" key="7">
    <source>
        <dbReference type="Google" id="ProtNLM"/>
    </source>
</evidence>
<dbReference type="Pfam" id="PF00990">
    <property type="entry name" value="GGDEF"/>
    <property type="match status" value="1"/>
</dbReference>